<comment type="subcellular location">
    <subcellularLocation>
        <location evidence="1">Nucleus</location>
    </subcellularLocation>
</comment>
<dbReference type="AlphaFoldDB" id="A0A0D1ZP52"/>
<dbReference type="GeneID" id="27321224"/>
<dbReference type="STRING" id="212818.A0A0D1ZP52"/>
<dbReference type="InterPro" id="IPR013633">
    <property type="entry name" value="NRDE-2"/>
</dbReference>
<evidence type="ECO:0008006" key="7">
    <source>
        <dbReference type="Google" id="ProtNLM"/>
    </source>
</evidence>
<keyword evidence="3" id="KW-0539">Nucleus</keyword>
<feature type="region of interest" description="Disordered" evidence="4">
    <location>
        <begin position="1"/>
        <end position="51"/>
    </location>
</feature>
<dbReference type="GO" id="GO:1902369">
    <property type="term" value="P:negative regulation of RNA catabolic process"/>
    <property type="evidence" value="ECO:0007669"/>
    <property type="project" value="TreeGrafter"/>
</dbReference>
<organism evidence="5 6">
    <name type="scientific">Exophiala mesophila</name>
    <name type="common">Black yeast-like fungus</name>
    <dbReference type="NCBI Taxonomy" id="212818"/>
    <lineage>
        <taxon>Eukaryota</taxon>
        <taxon>Fungi</taxon>
        <taxon>Dikarya</taxon>
        <taxon>Ascomycota</taxon>
        <taxon>Pezizomycotina</taxon>
        <taxon>Eurotiomycetes</taxon>
        <taxon>Chaetothyriomycetidae</taxon>
        <taxon>Chaetothyriales</taxon>
        <taxon>Herpotrichiellaceae</taxon>
        <taxon>Exophiala</taxon>
    </lineage>
</organism>
<evidence type="ECO:0000256" key="1">
    <source>
        <dbReference type="ARBA" id="ARBA00004123"/>
    </source>
</evidence>
<feature type="region of interest" description="Disordered" evidence="4">
    <location>
        <begin position="118"/>
        <end position="141"/>
    </location>
</feature>
<evidence type="ECO:0000256" key="4">
    <source>
        <dbReference type="SAM" id="MobiDB-lite"/>
    </source>
</evidence>
<sequence length="985" mass="111709">MPSTISNSSRNRKDSHTRPRVSLSEPKITNTSLPDSRKHSSESSTVPQNSLFVVDLSGDRRNLQYGEPDRYATPRYRLAGRGASIGLDRSHRTVGSTDARFRKIQNVELDLGQRSSKHSLLSTLPSEPPYQIRNQSNPTDDLNRDFIALQHLPPTKKRRLVLGGLDDPHSTDDESDESETIEQDDLDTKFETFKNDPVHQEHMRLSQATKDHPQDAEAWLKLIEYQDLAYDATNGPQESPALSTNGLIDLKISLYEQALARVKDRTSREILITGLMHQGSRIWDLQKQRSQWQAYLNQDSSFDLWVMYLNFVQTTSVGYSTQECLKVYRRCSSLFSLHPAAADRDNQLIYLVLRTSLLLWETDHTELAIGLWQALLEFAFFRPPDLTSDHIMSSFEEFWHRETPRIGEEGAMGWSSDSRVQVNARSDLKPGIMTSPPIQSWASIEMALSQNAGLPARSLDEVDEADPYRVVLFSDISPHLFCPTTDEGLSLLLDAFLVFAGLDPVASLLKSQGWQRDPFLSTRSAHSQQLVSPPEIPLQENLANRLSMSQRPADMYSAMVCRVLSQLALSRSSALNTKSLMRYIIQLESRQDLGASRKMAKTFLKHSSSSLTLYNSFAVLECRLGNFEAAEKVWSTVFSMRDSLEEEDTCSIFHVWRDWIWSCMVQKLFQRANKLLSMIPDLHFNFSELDQSRLSPTAAAQIKSDRYLQAEIDSQTHQDRPMKLEPLIDLSVFSQYLSAGMDLSVAIRSYQDNLEKLSRATPRQPLSAFEAIHIRRAQFLHTHATTFGLAYKPREIVKVLTESVDQFPENLDLVKFQHIYCQQAGIVDRLREVGSIAQARTTPSNAAISLFKAAIELGRPAYSGSTDHSIRATFRRLTAPGESGAHFVNIWRTFVLWEASVARSFIQDSARGKEGDSGVQDRLKRVKDTFYMSLGACPWSKELYMLAFTDNIVRRALGEVALKEVYLSMSDRGLRLRMDISEDLI</sequence>
<feature type="region of interest" description="Disordered" evidence="4">
    <location>
        <begin position="160"/>
        <end position="186"/>
    </location>
</feature>
<accession>A0A0D1ZP52</accession>
<dbReference type="OMA" id="MRDKELH"/>
<dbReference type="PANTHER" id="PTHR13471:SF0">
    <property type="entry name" value="NUCLEAR EXOSOME REGULATOR NRDE2"/>
    <property type="match status" value="1"/>
</dbReference>
<name>A0A0D1ZP52_EXOME</name>
<evidence type="ECO:0000313" key="5">
    <source>
        <dbReference type="EMBL" id="KIV95764.1"/>
    </source>
</evidence>
<feature type="compositionally biased region" description="Acidic residues" evidence="4">
    <location>
        <begin position="173"/>
        <end position="185"/>
    </location>
</feature>
<dbReference type="Pfam" id="PF08424">
    <property type="entry name" value="NRDE-2"/>
    <property type="match status" value="1"/>
</dbReference>
<keyword evidence="6" id="KW-1185">Reference proteome</keyword>
<feature type="compositionally biased region" description="Polar residues" evidence="4">
    <location>
        <begin position="42"/>
        <end position="51"/>
    </location>
</feature>
<dbReference type="GO" id="GO:0031048">
    <property type="term" value="P:regulatory ncRNA-mediated heterochromatin formation"/>
    <property type="evidence" value="ECO:0007669"/>
    <property type="project" value="TreeGrafter"/>
</dbReference>
<evidence type="ECO:0000256" key="3">
    <source>
        <dbReference type="ARBA" id="ARBA00023242"/>
    </source>
</evidence>
<dbReference type="GO" id="GO:0071013">
    <property type="term" value="C:catalytic step 2 spliceosome"/>
    <property type="evidence" value="ECO:0007669"/>
    <property type="project" value="TreeGrafter"/>
</dbReference>
<dbReference type="PANTHER" id="PTHR13471">
    <property type="entry name" value="TETRATRICOPEPTIDE-LIKE HELICAL"/>
    <property type="match status" value="1"/>
</dbReference>
<dbReference type="VEuPathDB" id="FungiDB:PV10_03379"/>
<proteinExistence type="inferred from homology"/>
<protein>
    <recommendedName>
        <fullName evidence="7">DUF1740-domain-containing protein</fullName>
    </recommendedName>
</protein>
<reference evidence="5 6" key="1">
    <citation type="submission" date="2015-01" db="EMBL/GenBank/DDBJ databases">
        <title>The Genome Sequence of Exophiala mesophila CBS40295.</title>
        <authorList>
            <consortium name="The Broad Institute Genomics Platform"/>
            <person name="Cuomo C."/>
            <person name="de Hoog S."/>
            <person name="Gorbushina A."/>
            <person name="Stielow B."/>
            <person name="Teixiera M."/>
            <person name="Abouelleil A."/>
            <person name="Chapman S.B."/>
            <person name="Priest M."/>
            <person name="Young S.K."/>
            <person name="Wortman J."/>
            <person name="Nusbaum C."/>
            <person name="Birren B."/>
        </authorList>
    </citation>
    <scope>NUCLEOTIDE SEQUENCE [LARGE SCALE GENOMIC DNA]</scope>
    <source>
        <strain evidence="5 6">CBS 40295</strain>
    </source>
</reference>
<dbReference type="EMBL" id="KN847521">
    <property type="protein sequence ID" value="KIV95764.1"/>
    <property type="molecule type" value="Genomic_DNA"/>
</dbReference>
<dbReference type="Proteomes" id="UP000054302">
    <property type="component" value="Unassembled WGS sequence"/>
</dbReference>
<dbReference type="RefSeq" id="XP_016227338.1">
    <property type="nucleotide sequence ID" value="XM_016367820.1"/>
</dbReference>
<dbReference type="OrthoDB" id="297219at2759"/>
<comment type="similarity">
    <text evidence="2">Belongs to the NRDE2 family.</text>
</comment>
<evidence type="ECO:0000256" key="2">
    <source>
        <dbReference type="ARBA" id="ARBA00009265"/>
    </source>
</evidence>
<evidence type="ECO:0000313" key="6">
    <source>
        <dbReference type="Proteomes" id="UP000054302"/>
    </source>
</evidence>
<gene>
    <name evidence="5" type="ORF">PV10_03379</name>
</gene>
<dbReference type="HOGENOM" id="CLU_007550_0_0_1"/>